<accession>A0A1S0TSW7</accession>
<dbReference type="CTD" id="9946186"/>
<name>A0A1S0TSW7_LOALO</name>
<protein>
    <recommendedName>
        <fullName evidence="2">COMM domain-containing protein</fullName>
    </recommendedName>
</protein>
<dbReference type="EMBL" id="JH712267">
    <property type="protein sequence ID" value="EFO19734.2"/>
    <property type="molecule type" value="Genomic_DNA"/>
</dbReference>
<dbReference type="OMA" id="MFMNIEF"/>
<dbReference type="AlphaFoldDB" id="A0A1S0TSW7"/>
<reference evidence="1" key="1">
    <citation type="submission" date="2012-04" db="EMBL/GenBank/DDBJ databases">
        <title>The Genome Sequence of Loa loa.</title>
        <authorList>
            <consortium name="The Broad Institute Genome Sequencing Platform"/>
            <consortium name="Broad Institute Genome Sequencing Center for Infectious Disease"/>
            <person name="Nutman T.B."/>
            <person name="Fink D.L."/>
            <person name="Russ C."/>
            <person name="Young S."/>
            <person name="Zeng Q."/>
            <person name="Gargeya S."/>
            <person name="Alvarado L."/>
            <person name="Berlin A."/>
            <person name="Chapman S.B."/>
            <person name="Chen Z."/>
            <person name="Freedman E."/>
            <person name="Gellesch M."/>
            <person name="Goldberg J."/>
            <person name="Griggs A."/>
            <person name="Gujja S."/>
            <person name="Heilman E.R."/>
            <person name="Heiman D."/>
            <person name="Howarth C."/>
            <person name="Mehta T."/>
            <person name="Neiman D."/>
            <person name="Pearson M."/>
            <person name="Roberts A."/>
            <person name="Saif S."/>
            <person name="Shea T."/>
            <person name="Shenoy N."/>
            <person name="Sisk P."/>
            <person name="Stolte C."/>
            <person name="Sykes S."/>
            <person name="White J."/>
            <person name="Yandava C."/>
            <person name="Haas B."/>
            <person name="Henn M.R."/>
            <person name="Nusbaum C."/>
            <person name="Birren B."/>
        </authorList>
    </citation>
    <scope>NUCLEOTIDE SEQUENCE [LARGE SCALE GENOMIC DNA]</scope>
</reference>
<dbReference type="GeneID" id="9946186"/>
<dbReference type="OrthoDB" id="5798498at2759"/>
<evidence type="ECO:0008006" key="2">
    <source>
        <dbReference type="Google" id="ProtNLM"/>
    </source>
</evidence>
<dbReference type="RefSeq" id="XP_020302014.1">
    <property type="nucleotide sequence ID" value="XM_020447794.1"/>
</dbReference>
<proteinExistence type="predicted"/>
<gene>
    <name evidence="1" type="ORF">LOAG_08759</name>
</gene>
<organism evidence="1">
    <name type="scientific">Loa loa</name>
    <name type="common">Eye worm</name>
    <name type="synonym">Filaria loa</name>
    <dbReference type="NCBI Taxonomy" id="7209"/>
    <lineage>
        <taxon>Eukaryota</taxon>
        <taxon>Metazoa</taxon>
        <taxon>Ecdysozoa</taxon>
        <taxon>Nematoda</taxon>
        <taxon>Chromadorea</taxon>
        <taxon>Rhabditida</taxon>
        <taxon>Spirurina</taxon>
        <taxon>Spiruromorpha</taxon>
        <taxon>Filarioidea</taxon>
        <taxon>Onchocercidae</taxon>
        <taxon>Loa</taxon>
    </lineage>
</organism>
<sequence>METLERVGYSLIGNSIRFMAKYLVDIAVLYRYGRSFQNCCMELVEIFLTSISNVSVAGSNKPDTHNKMFMNIEFRTRNQDGEVKLRNIRIPVSEFASFLQQLREMQRESVQ</sequence>
<evidence type="ECO:0000313" key="1">
    <source>
        <dbReference type="EMBL" id="EFO19734.2"/>
    </source>
</evidence>
<dbReference type="InParanoid" id="A0A1S0TSW7"/>